<dbReference type="KEGG" id="cohn:KCTCHS21_47110"/>
<dbReference type="AlphaFoldDB" id="A0A3T1DB25"/>
<dbReference type="Gene3D" id="3.40.50.2000">
    <property type="entry name" value="Glycogen Phosphorylase B"/>
    <property type="match status" value="2"/>
</dbReference>
<dbReference type="EMBL" id="AP019400">
    <property type="protein sequence ID" value="BBI35312.1"/>
    <property type="molecule type" value="Genomic_DNA"/>
</dbReference>
<dbReference type="InterPro" id="IPR001296">
    <property type="entry name" value="Glyco_trans_1"/>
</dbReference>
<accession>A0A3T1DB25</accession>
<sequence>MNNRLPQIAYASTYIPKKCGLATYTHHLREAITHAKGNRAIDPVITLCNPDEYSDYQEPWMLPVIKQNVEDYKMIAEAINQSSVEVVSLQHEFGIFGGEAGSHIIEFLRRVKKPVVTTFHTVFEQPVAPYSDVQKQIAHWSDHLLVMNRKGIGYLHDNFGVPLEKITFIPHGTPVPNRANRANVRQQAGWDNRKVLFTFGLLGRSKGIELILRSLATAVQAVPDLLYVIAGQTHPEVRKHEGEAYREELTALITELGLEHHVQWINRYVPEDELVSLIAACDLYVTPYPGMGQITSGTLAYAAGLGRPILSTPYVYAKDLVQGYDEMLLPYGDAEAWSSKIIELFTYPGMLNSWERVMSEIGRSMHWPQVGAQHLRLFQQVITEQRDKIADVG</sequence>
<feature type="domain" description="Glycosyltransferase subfamily 4-like N-terminal" evidence="2">
    <location>
        <begin position="60"/>
        <end position="173"/>
    </location>
</feature>
<name>A0A3T1DB25_9BACL</name>
<feature type="domain" description="Glycosyl transferase family 1" evidence="1">
    <location>
        <begin position="182"/>
        <end position="353"/>
    </location>
</feature>
<dbReference type="InterPro" id="IPR028098">
    <property type="entry name" value="Glyco_trans_4-like_N"/>
</dbReference>
<evidence type="ECO:0008006" key="5">
    <source>
        <dbReference type="Google" id="ProtNLM"/>
    </source>
</evidence>
<evidence type="ECO:0000313" key="3">
    <source>
        <dbReference type="EMBL" id="BBI35312.1"/>
    </source>
</evidence>
<dbReference type="Pfam" id="PF00534">
    <property type="entry name" value="Glycos_transf_1"/>
    <property type="match status" value="1"/>
</dbReference>
<dbReference type="Proteomes" id="UP000289856">
    <property type="component" value="Chromosome"/>
</dbReference>
<dbReference type="Pfam" id="PF13439">
    <property type="entry name" value="Glyco_transf_4"/>
    <property type="match status" value="1"/>
</dbReference>
<reference evidence="3 4" key="1">
    <citation type="submission" date="2019-01" db="EMBL/GenBank/DDBJ databases">
        <title>Complete genome sequence of Cohnella hallensis HS21 isolated from Korean fir (Abies koreana) rhizospheric soil.</title>
        <authorList>
            <person name="Jiang L."/>
            <person name="Kang S.W."/>
            <person name="Kim S."/>
            <person name="Jung J."/>
            <person name="Kim C.Y."/>
            <person name="Kim D.H."/>
            <person name="Kim S.W."/>
            <person name="Lee J."/>
        </authorList>
    </citation>
    <scope>NUCLEOTIDE SEQUENCE [LARGE SCALE GENOMIC DNA]</scope>
    <source>
        <strain evidence="3 4">HS21</strain>
    </source>
</reference>
<protein>
    <recommendedName>
        <fullName evidence="5">Glycosyl transferase family 1</fullName>
    </recommendedName>
</protein>
<gene>
    <name evidence="3" type="ORF">KCTCHS21_47110</name>
</gene>
<dbReference type="SUPFAM" id="SSF53756">
    <property type="entry name" value="UDP-Glycosyltransferase/glycogen phosphorylase"/>
    <property type="match status" value="1"/>
</dbReference>
<dbReference type="CDD" id="cd03822">
    <property type="entry name" value="GT4_mannosyltransferase-like"/>
    <property type="match status" value="1"/>
</dbReference>
<evidence type="ECO:0000259" key="2">
    <source>
        <dbReference type="Pfam" id="PF13439"/>
    </source>
</evidence>
<dbReference type="RefSeq" id="WP_130613862.1">
    <property type="nucleotide sequence ID" value="NZ_AP019400.1"/>
</dbReference>
<evidence type="ECO:0000313" key="4">
    <source>
        <dbReference type="Proteomes" id="UP000289856"/>
    </source>
</evidence>
<evidence type="ECO:0000259" key="1">
    <source>
        <dbReference type="Pfam" id="PF00534"/>
    </source>
</evidence>
<dbReference type="PANTHER" id="PTHR12526:SF572">
    <property type="entry name" value="BLL5144 PROTEIN"/>
    <property type="match status" value="1"/>
</dbReference>
<proteinExistence type="predicted"/>
<dbReference type="PANTHER" id="PTHR12526">
    <property type="entry name" value="GLYCOSYLTRANSFERASE"/>
    <property type="match status" value="1"/>
</dbReference>
<keyword evidence="4" id="KW-1185">Reference proteome</keyword>
<dbReference type="OrthoDB" id="9765330at2"/>
<organism evidence="3 4">
    <name type="scientific">Cohnella abietis</name>
    <dbReference type="NCBI Taxonomy" id="2507935"/>
    <lineage>
        <taxon>Bacteria</taxon>
        <taxon>Bacillati</taxon>
        <taxon>Bacillota</taxon>
        <taxon>Bacilli</taxon>
        <taxon>Bacillales</taxon>
        <taxon>Paenibacillaceae</taxon>
        <taxon>Cohnella</taxon>
    </lineage>
</organism>